<dbReference type="Proteomes" id="UP000827092">
    <property type="component" value="Unassembled WGS sequence"/>
</dbReference>
<dbReference type="AlphaFoldDB" id="A0AAV6TVI1"/>
<proteinExistence type="predicted"/>
<feature type="compositionally biased region" description="Polar residues" evidence="1">
    <location>
        <begin position="92"/>
        <end position="101"/>
    </location>
</feature>
<gene>
    <name evidence="2" type="ORF">JTE90_010153</name>
</gene>
<name>A0AAV6TVI1_9ARAC</name>
<reference evidence="2 3" key="1">
    <citation type="journal article" date="2022" name="Nat. Ecol. Evol.">
        <title>A masculinizing supergene underlies an exaggerated male reproductive morph in a spider.</title>
        <authorList>
            <person name="Hendrickx F."/>
            <person name="De Corte Z."/>
            <person name="Sonet G."/>
            <person name="Van Belleghem S.M."/>
            <person name="Kostlbacher S."/>
            <person name="Vangestel C."/>
        </authorList>
    </citation>
    <scope>NUCLEOTIDE SEQUENCE [LARGE SCALE GENOMIC DNA]</scope>
    <source>
        <strain evidence="2">W744_W776</strain>
    </source>
</reference>
<comment type="caution">
    <text evidence="2">The sequence shown here is derived from an EMBL/GenBank/DDBJ whole genome shotgun (WGS) entry which is preliminary data.</text>
</comment>
<protein>
    <submittedName>
        <fullName evidence="2">Uncharacterized protein</fullName>
    </submittedName>
</protein>
<sequence length="263" mass="28180">MGLRALTSHMEGEKHKKNLKASLESSSMRCFVSGKSEAVVSSSAAVSSPTTTGAVSSLTTTGAVSSLTTTAAVSSLTTTAAVSSLTTTAASQPESTESPKVSQPRGMKSFMLNDAVTKAEILYAIESVMNHSSLSAAARNVLLFPTMFPDSVIASKMIAQRAIDLLPSLKSFVTEIEKDKSISSKSYDTVVHNLNDAFLGPKLEFFKGLANDVEPFLKRYQSDEPLAPFLYSDLTSLLKIQLERFLKPEVLESVDKITDLKLG</sequence>
<evidence type="ECO:0000256" key="1">
    <source>
        <dbReference type="SAM" id="MobiDB-lite"/>
    </source>
</evidence>
<feature type="region of interest" description="Disordered" evidence="1">
    <location>
        <begin position="86"/>
        <end position="106"/>
    </location>
</feature>
<organism evidence="2 3">
    <name type="scientific">Oedothorax gibbosus</name>
    <dbReference type="NCBI Taxonomy" id="931172"/>
    <lineage>
        <taxon>Eukaryota</taxon>
        <taxon>Metazoa</taxon>
        <taxon>Ecdysozoa</taxon>
        <taxon>Arthropoda</taxon>
        <taxon>Chelicerata</taxon>
        <taxon>Arachnida</taxon>
        <taxon>Araneae</taxon>
        <taxon>Araneomorphae</taxon>
        <taxon>Entelegynae</taxon>
        <taxon>Araneoidea</taxon>
        <taxon>Linyphiidae</taxon>
        <taxon>Erigoninae</taxon>
        <taxon>Oedothorax</taxon>
    </lineage>
</organism>
<keyword evidence="3" id="KW-1185">Reference proteome</keyword>
<evidence type="ECO:0000313" key="2">
    <source>
        <dbReference type="EMBL" id="KAG8175678.1"/>
    </source>
</evidence>
<accession>A0AAV6TVI1</accession>
<dbReference type="EMBL" id="JAFNEN010000964">
    <property type="protein sequence ID" value="KAG8175678.1"/>
    <property type="molecule type" value="Genomic_DNA"/>
</dbReference>
<evidence type="ECO:0000313" key="3">
    <source>
        <dbReference type="Proteomes" id="UP000827092"/>
    </source>
</evidence>
<feature type="region of interest" description="Disordered" evidence="1">
    <location>
        <begin position="1"/>
        <end position="21"/>
    </location>
</feature>